<keyword evidence="12" id="KW-1185">Reference proteome</keyword>
<dbReference type="Pfam" id="PF00295">
    <property type="entry name" value="Glyco_hydro_28"/>
    <property type="match status" value="1"/>
</dbReference>
<evidence type="ECO:0000256" key="1">
    <source>
        <dbReference type="ARBA" id="ARBA00004613"/>
    </source>
</evidence>
<keyword evidence="4 10" id="KW-0732">Signal</keyword>
<evidence type="ECO:0000256" key="2">
    <source>
        <dbReference type="ARBA" id="ARBA00008834"/>
    </source>
</evidence>
<gene>
    <name evidence="11" type="ORF">PT974_11052</name>
</gene>
<dbReference type="EMBL" id="JAVFKD010000015">
    <property type="protein sequence ID" value="KAK5989525.1"/>
    <property type="molecule type" value="Genomic_DNA"/>
</dbReference>
<evidence type="ECO:0000256" key="7">
    <source>
        <dbReference type="ARBA" id="ARBA00023295"/>
    </source>
</evidence>
<feature type="chain" id="PRO_5046459348" evidence="10">
    <location>
        <begin position="19"/>
        <end position="433"/>
    </location>
</feature>
<dbReference type="InterPro" id="IPR011050">
    <property type="entry name" value="Pectin_lyase_fold/virulence"/>
</dbReference>
<evidence type="ECO:0000256" key="6">
    <source>
        <dbReference type="ARBA" id="ARBA00023180"/>
    </source>
</evidence>
<dbReference type="PANTHER" id="PTHR31736">
    <property type="match status" value="1"/>
</dbReference>
<evidence type="ECO:0000256" key="10">
    <source>
        <dbReference type="SAM" id="SignalP"/>
    </source>
</evidence>
<keyword evidence="7 9" id="KW-0326">Glycosidase</keyword>
<dbReference type="PANTHER" id="PTHR31736:SF8">
    <property type="entry name" value="PUTATIVE (AFU_ORTHOLOGUE AFUA_7G06410)-RELATED"/>
    <property type="match status" value="1"/>
</dbReference>
<keyword evidence="6" id="KW-0325">Glycoprotein</keyword>
<comment type="subcellular location">
    <subcellularLocation>
        <location evidence="1">Secreted</location>
    </subcellularLocation>
</comment>
<evidence type="ECO:0000256" key="9">
    <source>
        <dbReference type="RuleBase" id="RU361169"/>
    </source>
</evidence>
<evidence type="ECO:0000256" key="3">
    <source>
        <dbReference type="ARBA" id="ARBA00022525"/>
    </source>
</evidence>
<feature type="signal peptide" evidence="10">
    <location>
        <begin position="1"/>
        <end position="18"/>
    </location>
</feature>
<proteinExistence type="inferred from homology"/>
<keyword evidence="3" id="KW-0964">Secreted</keyword>
<keyword evidence="8" id="KW-0961">Cell wall biogenesis/degradation</keyword>
<evidence type="ECO:0000256" key="5">
    <source>
        <dbReference type="ARBA" id="ARBA00022801"/>
    </source>
</evidence>
<evidence type="ECO:0000313" key="12">
    <source>
        <dbReference type="Proteomes" id="UP001338125"/>
    </source>
</evidence>
<evidence type="ECO:0000313" key="11">
    <source>
        <dbReference type="EMBL" id="KAK5989525.1"/>
    </source>
</evidence>
<evidence type="ECO:0000256" key="4">
    <source>
        <dbReference type="ARBA" id="ARBA00022729"/>
    </source>
</evidence>
<name>A0ABR0SCM8_9HYPO</name>
<dbReference type="Proteomes" id="UP001338125">
    <property type="component" value="Unassembled WGS sequence"/>
</dbReference>
<reference evidence="11 12" key="1">
    <citation type="submission" date="2024-01" db="EMBL/GenBank/DDBJ databases">
        <title>Complete genome of Cladobotryum mycophilum ATHUM6906.</title>
        <authorList>
            <person name="Christinaki A.C."/>
            <person name="Myridakis A.I."/>
            <person name="Kouvelis V.N."/>
        </authorList>
    </citation>
    <scope>NUCLEOTIDE SEQUENCE [LARGE SCALE GENOMIC DNA]</scope>
    <source>
        <strain evidence="11 12">ATHUM6906</strain>
    </source>
</reference>
<accession>A0ABR0SCM8</accession>
<dbReference type="SUPFAM" id="SSF51126">
    <property type="entry name" value="Pectin lyase-like"/>
    <property type="match status" value="1"/>
</dbReference>
<comment type="caution">
    <text evidence="11">The sequence shown here is derived from an EMBL/GenBank/DDBJ whole genome shotgun (WGS) entry which is preliminary data.</text>
</comment>
<dbReference type="InterPro" id="IPR000743">
    <property type="entry name" value="Glyco_hydro_28"/>
</dbReference>
<keyword evidence="5 9" id="KW-0378">Hydrolase</keyword>
<organism evidence="11 12">
    <name type="scientific">Cladobotryum mycophilum</name>
    <dbReference type="NCBI Taxonomy" id="491253"/>
    <lineage>
        <taxon>Eukaryota</taxon>
        <taxon>Fungi</taxon>
        <taxon>Dikarya</taxon>
        <taxon>Ascomycota</taxon>
        <taxon>Pezizomycotina</taxon>
        <taxon>Sordariomycetes</taxon>
        <taxon>Hypocreomycetidae</taxon>
        <taxon>Hypocreales</taxon>
        <taxon>Hypocreaceae</taxon>
        <taxon>Cladobotryum</taxon>
    </lineage>
</organism>
<comment type="similarity">
    <text evidence="2 9">Belongs to the glycosyl hydrolase 28 family.</text>
</comment>
<sequence>MKGLLALVLTALALPVSSAPAPDPNNAHNEAYWAALAKSQGRQLCYVLPDAKGGNDALAIMDALNNKCRTKGLVVFPGSIYHINTNMTTLDLDDVSINQFGRFLWSTDIDYWLSVSMPVGFQNQSTVWYFGGDKVNWNGYNVGTFDGNGQVWYDWARSQGNLPRRPMNINFRTLKNSVVKGLRFVQSQMWTMAITYSKGVDLEDIYVNSTSNSQWSTLNTDGCDTVYSDNITFRRWVVSNGDDGIALKGNSSNISIYDSYFENGQGIAIGSMGQYNGKYEYITNFYAKNITLRNTAHVSYLKTWAGISNGYPPNGGGGGLGIAKDIVMEDIKVEGLRQEPFFAWQCENYSGLAGKNCDTSKFKLQDVAWRRVSGWTTPDVIHAGHFQCSAAAGGCNNIEVTDFNVTNKATNQVPSKWYCHNVNNPIGFTCNDA</sequence>
<dbReference type="InterPro" id="IPR012334">
    <property type="entry name" value="Pectin_lyas_fold"/>
</dbReference>
<protein>
    <submittedName>
        <fullName evidence="11">Alpha-L-rhamnosidase rgxB</fullName>
    </submittedName>
</protein>
<evidence type="ECO:0000256" key="8">
    <source>
        <dbReference type="ARBA" id="ARBA00023316"/>
    </source>
</evidence>
<dbReference type="Gene3D" id="2.160.20.10">
    <property type="entry name" value="Single-stranded right-handed beta-helix, Pectin lyase-like"/>
    <property type="match status" value="1"/>
</dbReference>